<dbReference type="RefSeq" id="WP_053602624.1">
    <property type="nucleotide sequence ID" value="NZ_CP012600.1"/>
</dbReference>
<dbReference type="NCBIfam" id="TIGR02909">
    <property type="entry name" value="spore_YkwD"/>
    <property type="match status" value="1"/>
</dbReference>
<accession>A0A0M4FVS5</accession>
<dbReference type="InterPro" id="IPR014258">
    <property type="entry name" value="CAP_domain_YkwD-like"/>
</dbReference>
<dbReference type="PATRIC" id="fig|1441095.3.peg.927"/>
<evidence type="ECO:0000313" key="4">
    <source>
        <dbReference type="EMBL" id="ALC80875.1"/>
    </source>
</evidence>
<dbReference type="CDD" id="cd05379">
    <property type="entry name" value="CAP_bacterial"/>
    <property type="match status" value="1"/>
</dbReference>
<organism evidence="4 5">
    <name type="scientific">Bacillus gobiensis</name>
    <dbReference type="NCBI Taxonomy" id="1441095"/>
    <lineage>
        <taxon>Bacteria</taxon>
        <taxon>Bacillati</taxon>
        <taxon>Bacillota</taxon>
        <taxon>Bacilli</taxon>
        <taxon>Bacillales</taxon>
        <taxon>Bacillaceae</taxon>
        <taxon>Bacillus</taxon>
    </lineage>
</organism>
<reference evidence="4 5" key="2">
    <citation type="journal article" date="2016" name="Int. J. Syst. Evol. Microbiol.">
        <title>Bacillus gobiensis sp. nov., isolated from a soil sample.</title>
        <authorList>
            <person name="Liu B."/>
            <person name="Liu G.H."/>
            <person name="Cetin S."/>
            <person name="Schumann P."/>
            <person name="Pan Z.Z."/>
            <person name="Chen Q.Q."/>
        </authorList>
    </citation>
    <scope>NUCLEOTIDE SEQUENCE [LARGE SCALE GENOMIC DNA]</scope>
    <source>
        <strain evidence="4 5">FJAT-4402</strain>
    </source>
</reference>
<dbReference type="OrthoDB" id="9783944at2"/>
<dbReference type="Pfam" id="PF00188">
    <property type="entry name" value="CAP"/>
    <property type="match status" value="1"/>
</dbReference>
<gene>
    <name evidence="4" type="ORF">AM592_04215</name>
</gene>
<keyword evidence="5" id="KW-1185">Reference proteome</keyword>
<feature type="region of interest" description="Disordered" evidence="1">
    <location>
        <begin position="71"/>
        <end position="140"/>
    </location>
</feature>
<evidence type="ECO:0000313" key="5">
    <source>
        <dbReference type="Proteomes" id="UP000067625"/>
    </source>
</evidence>
<dbReference type="PANTHER" id="PTHR31157">
    <property type="entry name" value="SCP DOMAIN-CONTAINING PROTEIN"/>
    <property type="match status" value="1"/>
</dbReference>
<evidence type="ECO:0000259" key="3">
    <source>
        <dbReference type="Pfam" id="PF00188"/>
    </source>
</evidence>
<reference evidence="5" key="1">
    <citation type="submission" date="2015-08" db="EMBL/GenBank/DDBJ databases">
        <title>Genome sequencing project for genomic taxonomy and phylogenomics of Bacillus-like bacteria.</title>
        <authorList>
            <person name="Liu B."/>
            <person name="Wang J."/>
            <person name="Zhu Y."/>
            <person name="Liu G."/>
            <person name="Chen Q."/>
            <person name="Chen Z."/>
            <person name="Lan J."/>
            <person name="Che J."/>
            <person name="Ge C."/>
            <person name="Shi H."/>
            <person name="Pan Z."/>
            <person name="Liu X."/>
        </authorList>
    </citation>
    <scope>NUCLEOTIDE SEQUENCE [LARGE SCALE GENOMIC DNA]</scope>
    <source>
        <strain evidence="5">FJAT-4402</strain>
    </source>
</reference>
<feature type="domain" description="SCP" evidence="3">
    <location>
        <begin position="148"/>
        <end position="260"/>
    </location>
</feature>
<dbReference type="InterPro" id="IPR014044">
    <property type="entry name" value="CAP_dom"/>
</dbReference>
<evidence type="ECO:0000256" key="1">
    <source>
        <dbReference type="SAM" id="MobiDB-lite"/>
    </source>
</evidence>
<evidence type="ECO:0000256" key="2">
    <source>
        <dbReference type="SAM" id="SignalP"/>
    </source>
</evidence>
<keyword evidence="2" id="KW-0732">Signal</keyword>
<name>A0A0M4FVS5_9BACI</name>
<protein>
    <recommendedName>
        <fullName evidence="3">SCP domain-containing protein</fullName>
    </recommendedName>
</protein>
<proteinExistence type="predicted"/>
<dbReference type="EMBL" id="CP012600">
    <property type="protein sequence ID" value="ALC80875.1"/>
    <property type="molecule type" value="Genomic_DNA"/>
</dbReference>
<dbReference type="Gene3D" id="3.40.33.10">
    <property type="entry name" value="CAP"/>
    <property type="match status" value="1"/>
</dbReference>
<dbReference type="InterPro" id="IPR035940">
    <property type="entry name" value="CAP_sf"/>
</dbReference>
<feature type="chain" id="PRO_5039506536" description="SCP domain-containing protein" evidence="2">
    <location>
        <begin position="25"/>
        <end position="263"/>
    </location>
</feature>
<feature type="signal peptide" evidence="2">
    <location>
        <begin position="1"/>
        <end position="24"/>
    </location>
</feature>
<dbReference type="AlphaFoldDB" id="A0A0M4FVS5"/>
<sequence length="263" mass="28678">MKKSILLSVATAAALATFSGVNHADAQNICGGTANLQTSKDIKNVQNVQSVDQDKLQALLDSYIKEGKIQGQAPNAQAPKKEAAQPAQPQKPAEQAAPKAPQKETAQPKQPAQAPQKEAAQPKQPAQNEQKQAPSNSSVSAFEKEVVELTNAERQKQGLKPLELDEELSNVARTKSQDMKDKGYFDHNSPTYGSPFDMMKQFGISYKTAGENIAMGQQTPQEVVNAWMNSQGHRENIMNPSFTHIGVGYVKDGNYWTQQFIGK</sequence>
<dbReference type="PANTHER" id="PTHR31157:SF1">
    <property type="entry name" value="SCP DOMAIN-CONTAINING PROTEIN"/>
    <property type="match status" value="1"/>
</dbReference>
<feature type="compositionally biased region" description="Low complexity" evidence="1">
    <location>
        <begin position="72"/>
        <end position="134"/>
    </location>
</feature>
<dbReference type="Proteomes" id="UP000067625">
    <property type="component" value="Chromosome"/>
</dbReference>
<dbReference type="STRING" id="1441095.AM592_04215"/>
<dbReference type="SUPFAM" id="SSF55797">
    <property type="entry name" value="PR-1-like"/>
    <property type="match status" value="1"/>
</dbReference>